<reference evidence="1 2" key="1">
    <citation type="submission" date="2016-08" db="EMBL/GenBank/DDBJ databases">
        <title>Analysis of Carbohydrate Active Enzymes in Thermogemmatispora T81 Reveals Carbohydrate Degradation Ability.</title>
        <authorList>
            <person name="Tomazini A."/>
            <person name="Lal S."/>
            <person name="Stott M."/>
            <person name="Henrissat B."/>
            <person name="Polikarpov I."/>
            <person name="Sparling R."/>
            <person name="Levin D.B."/>
        </authorList>
    </citation>
    <scope>NUCLEOTIDE SEQUENCE [LARGE SCALE GENOMIC DNA]</scope>
    <source>
        <strain evidence="1 2">T81</strain>
    </source>
</reference>
<organism evidence="1 2">
    <name type="scientific">Thermogemmatispora tikiterensis</name>
    <dbReference type="NCBI Taxonomy" id="1825093"/>
    <lineage>
        <taxon>Bacteria</taxon>
        <taxon>Bacillati</taxon>
        <taxon>Chloroflexota</taxon>
        <taxon>Ktedonobacteria</taxon>
        <taxon>Thermogemmatisporales</taxon>
        <taxon>Thermogemmatisporaceae</taxon>
        <taxon>Thermogemmatispora</taxon>
    </lineage>
</organism>
<accession>A0A328VNA7</accession>
<comment type="caution">
    <text evidence="1">The sequence shown here is derived from an EMBL/GenBank/DDBJ whole genome shotgun (WGS) entry which is preliminary data.</text>
</comment>
<protein>
    <submittedName>
        <fullName evidence="1">Uncharacterized protein</fullName>
    </submittedName>
</protein>
<name>A0A328VNA7_9CHLR</name>
<gene>
    <name evidence="1" type="ORF">A4R35_13805</name>
</gene>
<keyword evidence="2" id="KW-1185">Reference proteome</keyword>
<proteinExistence type="predicted"/>
<evidence type="ECO:0000313" key="2">
    <source>
        <dbReference type="Proteomes" id="UP000248706"/>
    </source>
</evidence>
<evidence type="ECO:0000313" key="1">
    <source>
        <dbReference type="EMBL" id="RAQ96614.1"/>
    </source>
</evidence>
<dbReference type="EMBL" id="MCIF01000002">
    <property type="protein sequence ID" value="RAQ96614.1"/>
    <property type="molecule type" value="Genomic_DNA"/>
</dbReference>
<dbReference type="RefSeq" id="WP_112430330.1">
    <property type="nucleotide sequence ID" value="NZ_MCIF01000002.1"/>
</dbReference>
<dbReference type="OrthoDB" id="165396at2"/>
<sequence length="74" mass="8763">MERDSLVLGSLVFRTSREGLIVEIAGRRYLLDSQHSRQLHQFLHSYQCEQRQDSESEGREHHLPLWVYAMHELG</sequence>
<dbReference type="AlphaFoldDB" id="A0A328VNA7"/>
<dbReference type="Proteomes" id="UP000248706">
    <property type="component" value="Unassembled WGS sequence"/>
</dbReference>